<keyword evidence="1" id="KW-1133">Transmembrane helix</keyword>
<keyword evidence="3" id="KW-1185">Reference proteome</keyword>
<gene>
    <name evidence="2" type="ORF">V8G54_029909</name>
</gene>
<evidence type="ECO:0000256" key="1">
    <source>
        <dbReference type="SAM" id="Phobius"/>
    </source>
</evidence>
<protein>
    <submittedName>
        <fullName evidence="2">Uncharacterized protein</fullName>
    </submittedName>
</protein>
<feature type="transmembrane region" description="Helical" evidence="1">
    <location>
        <begin position="48"/>
        <end position="67"/>
    </location>
</feature>
<evidence type="ECO:0000313" key="3">
    <source>
        <dbReference type="Proteomes" id="UP001374535"/>
    </source>
</evidence>
<proteinExistence type="predicted"/>
<evidence type="ECO:0000313" key="2">
    <source>
        <dbReference type="EMBL" id="WVY97758.1"/>
    </source>
</evidence>
<feature type="transmembrane region" description="Helical" evidence="1">
    <location>
        <begin position="24"/>
        <end position="42"/>
    </location>
</feature>
<keyword evidence="1" id="KW-0812">Transmembrane</keyword>
<reference evidence="2 3" key="1">
    <citation type="journal article" date="2023" name="Life. Sci Alliance">
        <title>Evolutionary insights into 3D genome organization and epigenetic landscape of Vigna mungo.</title>
        <authorList>
            <person name="Junaid A."/>
            <person name="Singh B."/>
            <person name="Bhatia S."/>
        </authorList>
    </citation>
    <scope>NUCLEOTIDE SEQUENCE [LARGE SCALE GENOMIC DNA]</scope>
    <source>
        <strain evidence="2">Urdbean</strain>
    </source>
</reference>
<organism evidence="2 3">
    <name type="scientific">Vigna mungo</name>
    <name type="common">Black gram</name>
    <name type="synonym">Phaseolus mungo</name>
    <dbReference type="NCBI Taxonomy" id="3915"/>
    <lineage>
        <taxon>Eukaryota</taxon>
        <taxon>Viridiplantae</taxon>
        <taxon>Streptophyta</taxon>
        <taxon>Embryophyta</taxon>
        <taxon>Tracheophyta</taxon>
        <taxon>Spermatophyta</taxon>
        <taxon>Magnoliopsida</taxon>
        <taxon>eudicotyledons</taxon>
        <taxon>Gunneridae</taxon>
        <taxon>Pentapetalae</taxon>
        <taxon>rosids</taxon>
        <taxon>fabids</taxon>
        <taxon>Fabales</taxon>
        <taxon>Fabaceae</taxon>
        <taxon>Papilionoideae</taxon>
        <taxon>50 kb inversion clade</taxon>
        <taxon>NPAAA clade</taxon>
        <taxon>indigoferoid/millettioid clade</taxon>
        <taxon>Phaseoleae</taxon>
        <taxon>Vigna</taxon>
    </lineage>
</organism>
<dbReference type="Proteomes" id="UP001374535">
    <property type="component" value="Chromosome 9"/>
</dbReference>
<accession>A0AAQ3RJL2</accession>
<dbReference type="AlphaFoldDB" id="A0AAQ3RJL2"/>
<dbReference type="EMBL" id="CP144692">
    <property type="protein sequence ID" value="WVY97758.1"/>
    <property type="molecule type" value="Genomic_DNA"/>
</dbReference>
<name>A0AAQ3RJL2_VIGMU</name>
<sequence length="111" mass="12674">MRKTHDCIFPNLCYKLRPYSKNPCIAFLLSLSPMVLLPSLGVVVLLPMMILVLLPMMILVLLPNLLTSQQLNNRSHRGTCKSLRGSRRSQMRHISQSMVVGCLEHQHLQRP</sequence>
<keyword evidence="1" id="KW-0472">Membrane</keyword>